<feature type="compositionally biased region" description="Polar residues" evidence="1">
    <location>
        <begin position="38"/>
        <end position="47"/>
    </location>
</feature>
<keyword evidence="3" id="KW-1185">Reference proteome</keyword>
<evidence type="ECO:0000313" key="3">
    <source>
        <dbReference type="Proteomes" id="UP001164929"/>
    </source>
</evidence>
<organism evidence="2 3">
    <name type="scientific">Populus alba x Populus x berolinensis</name>
    <dbReference type="NCBI Taxonomy" id="444605"/>
    <lineage>
        <taxon>Eukaryota</taxon>
        <taxon>Viridiplantae</taxon>
        <taxon>Streptophyta</taxon>
        <taxon>Embryophyta</taxon>
        <taxon>Tracheophyta</taxon>
        <taxon>Spermatophyta</taxon>
        <taxon>Magnoliopsida</taxon>
        <taxon>eudicotyledons</taxon>
        <taxon>Gunneridae</taxon>
        <taxon>Pentapetalae</taxon>
        <taxon>rosids</taxon>
        <taxon>fabids</taxon>
        <taxon>Malpighiales</taxon>
        <taxon>Salicaceae</taxon>
        <taxon>Saliceae</taxon>
        <taxon>Populus</taxon>
    </lineage>
</organism>
<dbReference type="AlphaFoldDB" id="A0AAD6LSW5"/>
<reference evidence="2" key="1">
    <citation type="journal article" date="2023" name="Mol. Ecol. Resour.">
        <title>Chromosome-level genome assembly of a triploid poplar Populus alba 'Berolinensis'.</title>
        <authorList>
            <person name="Chen S."/>
            <person name="Yu Y."/>
            <person name="Wang X."/>
            <person name="Wang S."/>
            <person name="Zhang T."/>
            <person name="Zhou Y."/>
            <person name="He R."/>
            <person name="Meng N."/>
            <person name="Wang Y."/>
            <person name="Liu W."/>
            <person name="Liu Z."/>
            <person name="Liu J."/>
            <person name="Guo Q."/>
            <person name="Huang H."/>
            <person name="Sederoff R.R."/>
            <person name="Wang G."/>
            <person name="Qu G."/>
            <person name="Chen S."/>
        </authorList>
    </citation>
    <scope>NUCLEOTIDE SEQUENCE</scope>
    <source>
        <strain evidence="2">SC-2020</strain>
    </source>
</reference>
<accession>A0AAD6LSW5</accession>
<evidence type="ECO:0000256" key="1">
    <source>
        <dbReference type="SAM" id="MobiDB-lite"/>
    </source>
</evidence>
<dbReference type="Proteomes" id="UP001164929">
    <property type="component" value="Chromosome 14"/>
</dbReference>
<protein>
    <submittedName>
        <fullName evidence="2">Uncharacterized protein</fullName>
    </submittedName>
</protein>
<gene>
    <name evidence="2" type="ORF">NC653_032944</name>
</gene>
<feature type="region of interest" description="Disordered" evidence="1">
    <location>
        <begin position="25"/>
        <end position="47"/>
    </location>
</feature>
<evidence type="ECO:0000313" key="2">
    <source>
        <dbReference type="EMBL" id="KAJ6972505.1"/>
    </source>
</evidence>
<sequence>MHLLAVAATRVQFKSAGFKTERPIFPSSLPRFSPPGFTETTTHGNSL</sequence>
<comment type="caution">
    <text evidence="2">The sequence shown here is derived from an EMBL/GenBank/DDBJ whole genome shotgun (WGS) entry which is preliminary data.</text>
</comment>
<name>A0AAD6LSW5_9ROSI</name>
<dbReference type="EMBL" id="JAQIZT010000014">
    <property type="protein sequence ID" value="KAJ6972505.1"/>
    <property type="molecule type" value="Genomic_DNA"/>
</dbReference>
<proteinExistence type="predicted"/>